<accession>A0AAV7SUM5</accession>
<dbReference type="AlphaFoldDB" id="A0AAV7SUM5"/>
<comment type="caution">
    <text evidence="1">The sequence shown here is derived from an EMBL/GenBank/DDBJ whole genome shotgun (WGS) entry which is preliminary data.</text>
</comment>
<reference evidence="1" key="1">
    <citation type="journal article" date="2022" name="bioRxiv">
        <title>Sequencing and chromosome-scale assembly of the giantPleurodeles waltlgenome.</title>
        <authorList>
            <person name="Brown T."/>
            <person name="Elewa A."/>
            <person name="Iarovenko S."/>
            <person name="Subramanian E."/>
            <person name="Araus A.J."/>
            <person name="Petzold A."/>
            <person name="Susuki M."/>
            <person name="Suzuki K.-i.T."/>
            <person name="Hayashi T."/>
            <person name="Toyoda A."/>
            <person name="Oliveira C."/>
            <person name="Osipova E."/>
            <person name="Leigh N.D."/>
            <person name="Simon A."/>
            <person name="Yun M.H."/>
        </authorList>
    </citation>
    <scope>NUCLEOTIDE SEQUENCE</scope>
    <source>
        <strain evidence="1">20211129_DDA</strain>
        <tissue evidence="1">Liver</tissue>
    </source>
</reference>
<evidence type="ECO:0000313" key="2">
    <source>
        <dbReference type="Proteomes" id="UP001066276"/>
    </source>
</evidence>
<gene>
    <name evidence="1" type="ORF">NDU88_008275</name>
</gene>
<protein>
    <submittedName>
        <fullName evidence="1">Uncharacterized protein</fullName>
    </submittedName>
</protein>
<dbReference type="Proteomes" id="UP001066276">
    <property type="component" value="Chromosome 4_2"/>
</dbReference>
<keyword evidence="2" id="KW-1185">Reference proteome</keyword>
<sequence length="178" mass="19469">MEAQYSIQRTEEPLWACAEEEGGSAHLSKGGGPVGLCIGVMRFCPAVQAEMISSSVYSEERGDSEVLCREGWRLCPSAQMSMEALSIWPVEWEPLWVCAEEDEGSLCLSSGRRSPLWVYAEEGRGSVHLFRGEASLIAAGCVKRLRGFSFEDSGGATPSVEVVKSSNFIEISEVRLRV</sequence>
<name>A0AAV7SUM5_PLEWA</name>
<organism evidence="1 2">
    <name type="scientific">Pleurodeles waltl</name>
    <name type="common">Iberian ribbed newt</name>
    <dbReference type="NCBI Taxonomy" id="8319"/>
    <lineage>
        <taxon>Eukaryota</taxon>
        <taxon>Metazoa</taxon>
        <taxon>Chordata</taxon>
        <taxon>Craniata</taxon>
        <taxon>Vertebrata</taxon>
        <taxon>Euteleostomi</taxon>
        <taxon>Amphibia</taxon>
        <taxon>Batrachia</taxon>
        <taxon>Caudata</taxon>
        <taxon>Salamandroidea</taxon>
        <taxon>Salamandridae</taxon>
        <taxon>Pleurodelinae</taxon>
        <taxon>Pleurodeles</taxon>
    </lineage>
</organism>
<proteinExistence type="predicted"/>
<dbReference type="EMBL" id="JANPWB010000008">
    <property type="protein sequence ID" value="KAJ1167890.1"/>
    <property type="molecule type" value="Genomic_DNA"/>
</dbReference>
<evidence type="ECO:0000313" key="1">
    <source>
        <dbReference type="EMBL" id="KAJ1167890.1"/>
    </source>
</evidence>